<evidence type="ECO:0000313" key="3">
    <source>
        <dbReference type="EMBL" id="ANS75142.1"/>
    </source>
</evidence>
<name>A0A1B1N134_9BACL</name>
<evidence type="ECO:0000256" key="2">
    <source>
        <dbReference type="SAM" id="Phobius"/>
    </source>
</evidence>
<evidence type="ECO:0000313" key="4">
    <source>
        <dbReference type="Proteomes" id="UP000092573"/>
    </source>
</evidence>
<organism evidence="3 4">
    <name type="scientific">Paenibacillus yonginensis</name>
    <dbReference type="NCBI Taxonomy" id="1462996"/>
    <lineage>
        <taxon>Bacteria</taxon>
        <taxon>Bacillati</taxon>
        <taxon>Bacillota</taxon>
        <taxon>Bacilli</taxon>
        <taxon>Bacillales</taxon>
        <taxon>Paenibacillaceae</taxon>
        <taxon>Paenibacillus</taxon>
    </lineage>
</organism>
<feature type="compositionally biased region" description="Basic and acidic residues" evidence="1">
    <location>
        <begin position="1"/>
        <end position="21"/>
    </location>
</feature>
<keyword evidence="2" id="KW-0472">Membrane</keyword>
<dbReference type="PANTHER" id="PTHR40040">
    <property type="entry name" value="SMALL HYDROPHOBIC PROTEIN-RELATED"/>
    <property type="match status" value="1"/>
</dbReference>
<dbReference type="RefSeq" id="WP_237167888.1">
    <property type="nucleotide sequence ID" value="NZ_CP014167.1"/>
</dbReference>
<evidence type="ECO:0008006" key="5">
    <source>
        <dbReference type="Google" id="ProtNLM"/>
    </source>
</evidence>
<keyword evidence="2" id="KW-1133">Transmembrane helix</keyword>
<feature type="transmembrane region" description="Helical" evidence="2">
    <location>
        <begin position="81"/>
        <end position="111"/>
    </location>
</feature>
<dbReference type="STRING" id="1462996.AWM70_11455"/>
<accession>A0A1B1N134</accession>
<dbReference type="AlphaFoldDB" id="A0A1B1N134"/>
<keyword evidence="4" id="KW-1185">Reference proteome</keyword>
<dbReference type="Proteomes" id="UP000092573">
    <property type="component" value="Chromosome"/>
</dbReference>
<dbReference type="KEGG" id="pyg:AWM70_11455"/>
<protein>
    <recommendedName>
        <fullName evidence="5">DUF4190 domain-containing protein</fullName>
    </recommendedName>
</protein>
<feature type="region of interest" description="Disordered" evidence="1">
    <location>
        <begin position="51"/>
        <end position="77"/>
    </location>
</feature>
<feature type="region of interest" description="Disordered" evidence="1">
    <location>
        <begin position="1"/>
        <end position="31"/>
    </location>
</feature>
<gene>
    <name evidence="3" type="ORF">AWM70_11455</name>
</gene>
<sequence length="143" mass="15767">MGYGRDDDHRLGPRVNPDHTGDQGTRIDYPRKSLTNEEYAAEFAAVRERKLQATHSREGQQTQTREYSGEKEDSRTDAGQIAGVAGIVLGVLALFMWTIVLGPVAAVLGYYAYSQGKRKTGAWGLALGLLATLSYFVLMPFVR</sequence>
<dbReference type="EMBL" id="CP014167">
    <property type="protein sequence ID" value="ANS75142.1"/>
    <property type="molecule type" value="Genomic_DNA"/>
</dbReference>
<feature type="transmembrane region" description="Helical" evidence="2">
    <location>
        <begin position="123"/>
        <end position="142"/>
    </location>
</feature>
<dbReference type="InterPro" id="IPR055338">
    <property type="entry name" value="YqfX-like"/>
</dbReference>
<proteinExistence type="predicted"/>
<keyword evidence="2" id="KW-0812">Transmembrane</keyword>
<reference evidence="3 4" key="1">
    <citation type="submission" date="2016-01" db="EMBL/GenBank/DDBJ databases">
        <title>Complete Genome Sequence of Paenibacillus yonginensis DCY84, a novel Plant Growth-Promoting Bacteria with Elicitation of Induced Systemic Resistance.</title>
        <authorList>
            <person name="Kim Y.J."/>
            <person name="Yang D.C."/>
            <person name="Sukweenadhi J."/>
        </authorList>
    </citation>
    <scope>NUCLEOTIDE SEQUENCE [LARGE SCALE GENOMIC DNA]</scope>
    <source>
        <strain evidence="3 4">DCY84</strain>
    </source>
</reference>
<dbReference type="PANTHER" id="PTHR40040:SF1">
    <property type="entry name" value="MEMBRANE PROTEIN"/>
    <property type="match status" value="1"/>
</dbReference>
<feature type="compositionally biased region" description="Basic and acidic residues" evidence="1">
    <location>
        <begin position="67"/>
        <end position="76"/>
    </location>
</feature>
<evidence type="ECO:0000256" key="1">
    <source>
        <dbReference type="SAM" id="MobiDB-lite"/>
    </source>
</evidence>